<reference evidence="2 3" key="2">
    <citation type="submission" date="2013-11" db="EMBL/GenBank/DDBJ databases">
        <title>The Genome Sequence of Phytophthora parasitica CJ05E6.</title>
        <authorList>
            <consortium name="The Broad Institute Genomics Platform"/>
            <person name="Russ C."/>
            <person name="Tyler B."/>
            <person name="Panabieres F."/>
            <person name="Shan W."/>
            <person name="Tripathy S."/>
            <person name="Grunwald N."/>
            <person name="Machado M."/>
            <person name="Johnson C.S."/>
            <person name="Arredondo F."/>
            <person name="Hong C."/>
            <person name="Coffey M."/>
            <person name="Young S.K."/>
            <person name="Zeng Q."/>
            <person name="Gargeya S."/>
            <person name="Fitzgerald M."/>
            <person name="Abouelleil A."/>
            <person name="Alvarado L."/>
            <person name="Chapman S.B."/>
            <person name="Gainer-Dewar J."/>
            <person name="Goldberg J."/>
            <person name="Griggs A."/>
            <person name="Gujja S."/>
            <person name="Hansen M."/>
            <person name="Howarth C."/>
            <person name="Imamovic A."/>
            <person name="Ireland A."/>
            <person name="Larimer J."/>
            <person name="McCowan C."/>
            <person name="Murphy C."/>
            <person name="Pearson M."/>
            <person name="Poon T.W."/>
            <person name="Priest M."/>
            <person name="Roberts A."/>
            <person name="Saif S."/>
            <person name="Shea T."/>
            <person name="Sykes S."/>
            <person name="Wortman J."/>
            <person name="Nusbaum C."/>
            <person name="Birren B."/>
        </authorList>
    </citation>
    <scope>NUCLEOTIDE SEQUENCE [LARGE SCALE GENOMIC DNA]</scope>
    <source>
        <strain evidence="2 3">CJ05E6</strain>
    </source>
</reference>
<gene>
    <name evidence="1" type="ORF">L915_09263</name>
    <name evidence="2" type="ORF">L916_09174</name>
</gene>
<dbReference type="Proteomes" id="UP000053236">
    <property type="component" value="Unassembled WGS sequence"/>
</dbReference>
<proteinExistence type="predicted"/>
<sequence>MTQLKAAFDYGSIEMRPVPISTVSPTPYLISRAFLPRLHLEGSLATSRAIFS</sequence>
<reference evidence="1" key="1">
    <citation type="submission" date="2013-11" db="EMBL/GenBank/DDBJ databases">
        <title>The Genome Sequence of Phytophthora parasitica CJ02B3.</title>
        <authorList>
            <consortium name="The Broad Institute Genomics Platform"/>
            <person name="Russ C."/>
            <person name="Tyler B."/>
            <person name="Panabieres F."/>
            <person name="Shan W."/>
            <person name="Tripathy S."/>
            <person name="Grunwald N."/>
            <person name="Machado M."/>
            <person name="Johnson C.S."/>
            <person name="Arredondo F."/>
            <person name="Hong C."/>
            <person name="Coffey M."/>
            <person name="Young S.K."/>
            <person name="Zeng Q."/>
            <person name="Gargeya S."/>
            <person name="Fitzgerald M."/>
            <person name="Abouelleil A."/>
            <person name="Alvarado L."/>
            <person name="Chapman S.B."/>
            <person name="Gainer-Dewar J."/>
            <person name="Goldberg J."/>
            <person name="Griggs A."/>
            <person name="Gujja S."/>
            <person name="Hansen M."/>
            <person name="Howarth C."/>
            <person name="Imamovic A."/>
            <person name="Ireland A."/>
            <person name="Larimer J."/>
            <person name="McCowan C."/>
            <person name="Murphy C."/>
            <person name="Pearson M."/>
            <person name="Poon T.W."/>
            <person name="Priest M."/>
            <person name="Roberts A."/>
            <person name="Saif S."/>
            <person name="Shea T."/>
            <person name="Sykes S."/>
            <person name="Wortman J."/>
            <person name="Nusbaum C."/>
            <person name="Birren B."/>
        </authorList>
    </citation>
    <scope>NUCLEOTIDE SEQUENCE [LARGE SCALE GENOMIC DNA]</scope>
    <source>
        <strain evidence="1">CJ02B3</strain>
    </source>
</reference>
<dbReference type="EMBL" id="KI686457">
    <property type="protein sequence ID" value="ETK86083.1"/>
    <property type="molecule type" value="Genomic_DNA"/>
</dbReference>
<protein>
    <submittedName>
        <fullName evidence="2">Uncharacterized protein</fullName>
    </submittedName>
</protein>
<evidence type="ECO:0000313" key="2">
    <source>
        <dbReference type="EMBL" id="ETL39506.1"/>
    </source>
</evidence>
<dbReference type="Proteomes" id="UP000053864">
    <property type="component" value="Unassembled WGS sequence"/>
</dbReference>
<evidence type="ECO:0000313" key="1">
    <source>
        <dbReference type="EMBL" id="ETK86083.1"/>
    </source>
</evidence>
<evidence type="ECO:0000313" key="3">
    <source>
        <dbReference type="Proteomes" id="UP000053864"/>
    </source>
</evidence>
<name>W2IZH2_PHYNI</name>
<feature type="non-terminal residue" evidence="2">
    <location>
        <position position="52"/>
    </location>
</feature>
<dbReference type="AlphaFoldDB" id="W2IZH2"/>
<dbReference type="EMBL" id="KI673096">
    <property type="protein sequence ID" value="ETL39506.1"/>
    <property type="molecule type" value="Genomic_DNA"/>
</dbReference>
<organism evidence="2 3">
    <name type="scientific">Phytophthora nicotianae</name>
    <name type="common">Potato buckeye rot agent</name>
    <name type="synonym">Phytophthora parasitica</name>
    <dbReference type="NCBI Taxonomy" id="4792"/>
    <lineage>
        <taxon>Eukaryota</taxon>
        <taxon>Sar</taxon>
        <taxon>Stramenopiles</taxon>
        <taxon>Oomycota</taxon>
        <taxon>Peronosporomycetes</taxon>
        <taxon>Peronosporales</taxon>
        <taxon>Peronosporaceae</taxon>
        <taxon>Phytophthora</taxon>
    </lineage>
</organism>
<accession>W2IZH2</accession>